<dbReference type="PRINTS" id="PR00727">
    <property type="entry name" value="LEADERPTASE"/>
</dbReference>
<dbReference type="InterPro" id="IPR000223">
    <property type="entry name" value="Pept_S26A_signal_pept_1"/>
</dbReference>
<dbReference type="InterPro" id="IPR019758">
    <property type="entry name" value="Pept_S26A_signal_pept_1_CS"/>
</dbReference>
<reference evidence="11 12" key="1">
    <citation type="submission" date="2019-06" db="EMBL/GenBank/DDBJ databases">
        <authorList>
            <person name="Lee I."/>
            <person name="Jang G.I."/>
            <person name="Hwang C.Y."/>
        </authorList>
    </citation>
    <scope>NUCLEOTIDE SEQUENCE [LARGE SCALE GENOMIC DNA]</scope>
    <source>
        <strain evidence="11 12">PAMC 28131</strain>
    </source>
</reference>
<evidence type="ECO:0000256" key="3">
    <source>
        <dbReference type="ARBA" id="ARBA00013208"/>
    </source>
</evidence>
<evidence type="ECO:0000256" key="5">
    <source>
        <dbReference type="ARBA" id="ARBA00022670"/>
    </source>
</evidence>
<dbReference type="NCBIfam" id="TIGR02227">
    <property type="entry name" value="sigpep_I_bact"/>
    <property type="match status" value="1"/>
</dbReference>
<dbReference type="GO" id="GO:0016020">
    <property type="term" value="C:membrane"/>
    <property type="evidence" value="ECO:0007669"/>
    <property type="project" value="UniProtKB-SubCell"/>
</dbReference>
<dbReference type="EC" id="3.4.21.89" evidence="3 8"/>
<dbReference type="GO" id="GO:0004252">
    <property type="term" value="F:serine-type endopeptidase activity"/>
    <property type="evidence" value="ECO:0007669"/>
    <property type="project" value="InterPro"/>
</dbReference>
<evidence type="ECO:0000259" key="10">
    <source>
        <dbReference type="Pfam" id="PF10502"/>
    </source>
</evidence>
<accession>A0A501XPA8</accession>
<dbReference type="Proteomes" id="UP000319897">
    <property type="component" value="Unassembled WGS sequence"/>
</dbReference>
<dbReference type="CDD" id="cd06530">
    <property type="entry name" value="S26_SPase_I"/>
    <property type="match status" value="1"/>
</dbReference>
<dbReference type="PANTHER" id="PTHR43390:SF1">
    <property type="entry name" value="CHLOROPLAST PROCESSING PEPTIDASE"/>
    <property type="match status" value="1"/>
</dbReference>
<name>A0A501XPA8_9SPHN</name>
<dbReference type="PROSITE" id="PS00761">
    <property type="entry name" value="SPASE_I_3"/>
    <property type="match status" value="1"/>
</dbReference>
<dbReference type="InterPro" id="IPR019757">
    <property type="entry name" value="Pept_S26A_signal_pept_1_Lys-AS"/>
</dbReference>
<comment type="catalytic activity">
    <reaction evidence="1 8">
        <text>Cleavage of hydrophobic, N-terminal signal or leader sequences from secreted and periplasmic proteins.</text>
        <dbReference type="EC" id="3.4.21.89"/>
    </reaction>
</comment>
<keyword evidence="12" id="KW-1185">Reference proteome</keyword>
<feature type="active site" evidence="7">
    <location>
        <position position="58"/>
    </location>
</feature>
<evidence type="ECO:0000256" key="1">
    <source>
        <dbReference type="ARBA" id="ARBA00000677"/>
    </source>
</evidence>
<dbReference type="InterPro" id="IPR019756">
    <property type="entry name" value="Pept_S26A_signal_pept_1_Ser-AS"/>
</dbReference>
<dbReference type="PROSITE" id="PS00501">
    <property type="entry name" value="SPASE_I_1"/>
    <property type="match status" value="1"/>
</dbReference>
<comment type="similarity">
    <text evidence="2 9">Belongs to the peptidase S26 family.</text>
</comment>
<feature type="active site" evidence="7">
    <location>
        <position position="122"/>
    </location>
</feature>
<comment type="caution">
    <text evidence="11">The sequence shown here is derived from an EMBL/GenBank/DDBJ whole genome shotgun (WGS) entry which is preliminary data.</text>
</comment>
<dbReference type="SUPFAM" id="SSF51306">
    <property type="entry name" value="LexA/Signal peptidase"/>
    <property type="match status" value="1"/>
</dbReference>
<dbReference type="OrthoDB" id="9815782at2"/>
<dbReference type="EMBL" id="VFSU01000019">
    <property type="protein sequence ID" value="TPE62144.1"/>
    <property type="molecule type" value="Genomic_DNA"/>
</dbReference>
<evidence type="ECO:0000256" key="8">
    <source>
        <dbReference type="RuleBase" id="RU003993"/>
    </source>
</evidence>
<sequence>MPMESSEAIEAARARHLAGSERLAQWLWPFTRLLLLALTAALLLRVLIVQPFAIPSSSMAPTLQAGDFVLVDKKAYGWARASLPLAADSGMAGDGGGRLFASAIPHGDVIAFVGPDGRDYVKRMIARGGETVELRNGLVLLNGVPLPCVPQNAAADGQLCREAIPSGRTHLSRDHAQGPRASFGPVTVPAGHLFVLGDNRGHSADSRVPAAEGGIGFVPEDKVIGRAARIFFAYDRGVRWNRIGTPVD</sequence>
<evidence type="ECO:0000256" key="6">
    <source>
        <dbReference type="ARBA" id="ARBA00022801"/>
    </source>
</evidence>
<gene>
    <name evidence="11" type="primary">lepB</name>
    <name evidence="11" type="ORF">FJQ54_06295</name>
</gene>
<proteinExistence type="inferred from homology"/>
<evidence type="ECO:0000256" key="4">
    <source>
        <dbReference type="ARBA" id="ARBA00019232"/>
    </source>
</evidence>
<protein>
    <recommendedName>
        <fullName evidence="4 8">Signal peptidase I</fullName>
        <ecNumber evidence="3 8">3.4.21.89</ecNumber>
    </recommendedName>
</protein>
<dbReference type="InterPro" id="IPR019533">
    <property type="entry name" value="Peptidase_S26"/>
</dbReference>
<feature type="domain" description="Peptidase S26" evidence="10">
    <location>
        <begin position="31"/>
        <end position="231"/>
    </location>
</feature>
<dbReference type="AlphaFoldDB" id="A0A501XPA8"/>
<comment type="subcellular location">
    <subcellularLocation>
        <location evidence="9">Membrane</location>
        <topology evidence="9">Single-pass type II membrane protein</topology>
    </subcellularLocation>
</comment>
<keyword evidence="6 8" id="KW-0378">Hydrolase</keyword>
<dbReference type="PANTHER" id="PTHR43390">
    <property type="entry name" value="SIGNAL PEPTIDASE I"/>
    <property type="match status" value="1"/>
</dbReference>
<dbReference type="GO" id="GO:0009003">
    <property type="term" value="F:signal peptidase activity"/>
    <property type="evidence" value="ECO:0007669"/>
    <property type="project" value="UniProtKB-EC"/>
</dbReference>
<evidence type="ECO:0000313" key="11">
    <source>
        <dbReference type="EMBL" id="TPE62144.1"/>
    </source>
</evidence>
<dbReference type="Pfam" id="PF10502">
    <property type="entry name" value="Peptidase_S26"/>
    <property type="match status" value="1"/>
</dbReference>
<dbReference type="InterPro" id="IPR036286">
    <property type="entry name" value="LexA/Signal_pep-like_sf"/>
</dbReference>
<dbReference type="Gene3D" id="2.10.109.10">
    <property type="entry name" value="Umud Fragment, subunit A"/>
    <property type="match status" value="1"/>
</dbReference>
<dbReference type="PROSITE" id="PS00760">
    <property type="entry name" value="SPASE_I_2"/>
    <property type="match status" value="1"/>
</dbReference>
<evidence type="ECO:0000256" key="9">
    <source>
        <dbReference type="RuleBase" id="RU362042"/>
    </source>
</evidence>
<evidence type="ECO:0000256" key="2">
    <source>
        <dbReference type="ARBA" id="ARBA00009370"/>
    </source>
</evidence>
<evidence type="ECO:0000256" key="7">
    <source>
        <dbReference type="PIRSR" id="PIRSR600223-1"/>
    </source>
</evidence>
<keyword evidence="5 8" id="KW-0645">Protease</keyword>
<evidence type="ECO:0000313" key="12">
    <source>
        <dbReference type="Proteomes" id="UP000319897"/>
    </source>
</evidence>
<dbReference type="GO" id="GO:0006465">
    <property type="term" value="P:signal peptide processing"/>
    <property type="evidence" value="ECO:0007669"/>
    <property type="project" value="InterPro"/>
</dbReference>
<organism evidence="11 12">
    <name type="scientific">Sandaracinobacter neustonicus</name>
    <dbReference type="NCBI Taxonomy" id="1715348"/>
    <lineage>
        <taxon>Bacteria</taxon>
        <taxon>Pseudomonadati</taxon>
        <taxon>Pseudomonadota</taxon>
        <taxon>Alphaproteobacteria</taxon>
        <taxon>Sphingomonadales</taxon>
        <taxon>Sphingosinicellaceae</taxon>
        <taxon>Sandaracinobacter</taxon>
    </lineage>
</organism>